<dbReference type="PANTHER" id="PTHR14969:SF28">
    <property type="entry name" value="DIHYDROSPHINGOSINE 1-PHOSPHATE PHOSPHATASE LCB3-RELATED"/>
    <property type="match status" value="1"/>
</dbReference>
<dbReference type="PANTHER" id="PTHR14969">
    <property type="entry name" value="SPHINGOSINE-1-PHOSPHATE PHOSPHOHYDROLASE"/>
    <property type="match status" value="1"/>
</dbReference>
<keyword evidence="12" id="KW-1185">Reference proteome</keyword>
<gene>
    <name evidence="11" type="ORF">M427DRAFT_143753</name>
</gene>
<dbReference type="InterPro" id="IPR000326">
    <property type="entry name" value="PAP2/HPO"/>
</dbReference>
<feature type="transmembrane region" description="Helical" evidence="9">
    <location>
        <begin position="405"/>
        <end position="422"/>
    </location>
</feature>
<keyword evidence="6 9" id="KW-0472">Membrane</keyword>
<keyword evidence="2 9" id="KW-0812">Transmembrane</keyword>
<evidence type="ECO:0000256" key="2">
    <source>
        <dbReference type="ARBA" id="ARBA00022692"/>
    </source>
</evidence>
<dbReference type="SUPFAM" id="SSF48317">
    <property type="entry name" value="Acid phosphatase/Vanadium-dependent haloperoxidase"/>
    <property type="match status" value="1"/>
</dbReference>
<feature type="domain" description="Phosphatidic acid phosphatase type 2/haloperoxidase" evidence="10">
    <location>
        <begin position="159"/>
        <end position="292"/>
    </location>
</feature>
<evidence type="ECO:0000256" key="6">
    <source>
        <dbReference type="ARBA" id="ARBA00023136"/>
    </source>
</evidence>
<dbReference type="STRING" id="1344416.A0A139APR8"/>
<dbReference type="EMBL" id="KQ965741">
    <property type="protein sequence ID" value="KXS18722.1"/>
    <property type="molecule type" value="Genomic_DNA"/>
</dbReference>
<dbReference type="InterPro" id="IPR036938">
    <property type="entry name" value="PAP2/HPO_sf"/>
</dbReference>
<comment type="subcellular location">
    <subcellularLocation>
        <location evidence="1">Endoplasmic reticulum membrane</location>
        <topology evidence="1">Multi-pass membrane protein</topology>
    </subcellularLocation>
</comment>
<evidence type="ECO:0000259" key="10">
    <source>
        <dbReference type="SMART" id="SM00014"/>
    </source>
</evidence>
<protein>
    <recommendedName>
        <fullName evidence="10">Phosphatidic acid phosphatase type 2/haloperoxidase domain-containing protein</fullName>
    </recommendedName>
</protein>
<dbReference type="GO" id="GO:0005789">
    <property type="term" value="C:endoplasmic reticulum membrane"/>
    <property type="evidence" value="ECO:0007669"/>
    <property type="project" value="UniProtKB-SubCell"/>
</dbReference>
<sequence length="524" mass="56643">MGAECVSAGTVLASDVRLRRATSLGVSTEVAKSAEPAASAHIHKNNDFPALQSLWNQQLNIVRPPTWRHAVRQPLLALVKSETAWMRHLQQTYRTPLLDRIFIWASFLGTHTIFLVGLPILFWFDPGNCVSKPDADGIVCDTDADKKAWEFAAWMHVFGRSMVILLALGCYFTGTLKDYLFLPRPPSPEIVKVQPARLSSPIHGSKVHEEFGFPSTHSTTSFAISAFSMWFFLSLHPAAAEADHWARWTALWVLAPLQVTLVMASRIYCGFHTATDVTGGLAVGAALFGGWVKWTLGVDPGAPVWRLERYFSNAGWEAPYLFILLLPVLISLHTPPHPACPCFDDSLSFLAVMVGVVSGAWYTGGMAGAGIFPPGGIGAATVKPIHVLRPGVEIVTGWSDVATGVGLWGAKVASGLVAIILWRQAARAVLRRVLPRLFDLLSISPSPTTPTTPSTPTTPPGTPPFRPATPPSSDPADPYPPVPSARVWTAENVARVIVYAGIAWIAEVSVPLAWRGVGKSPLPV</sequence>
<feature type="transmembrane region" description="Helical" evidence="9">
    <location>
        <begin position="316"/>
        <end position="334"/>
    </location>
</feature>
<reference evidence="11 12" key="1">
    <citation type="journal article" date="2015" name="Genome Biol. Evol.">
        <title>Phylogenomic analyses indicate that early fungi evolved digesting cell walls of algal ancestors of land plants.</title>
        <authorList>
            <person name="Chang Y."/>
            <person name="Wang S."/>
            <person name="Sekimoto S."/>
            <person name="Aerts A.L."/>
            <person name="Choi C."/>
            <person name="Clum A."/>
            <person name="LaButti K.M."/>
            <person name="Lindquist E.A."/>
            <person name="Yee Ngan C."/>
            <person name="Ohm R.A."/>
            <person name="Salamov A.A."/>
            <person name="Grigoriev I.V."/>
            <person name="Spatafora J.W."/>
            <person name="Berbee M.L."/>
        </authorList>
    </citation>
    <scope>NUCLEOTIDE SEQUENCE [LARGE SCALE GENOMIC DNA]</scope>
    <source>
        <strain evidence="11 12">JEL478</strain>
    </source>
</reference>
<comment type="similarity">
    <text evidence="7">Belongs to the type 2 lipid phosphate phosphatase family.</text>
</comment>
<feature type="compositionally biased region" description="Pro residues" evidence="8">
    <location>
        <begin position="456"/>
        <end position="479"/>
    </location>
</feature>
<dbReference type="Pfam" id="PF01569">
    <property type="entry name" value="PAP2"/>
    <property type="match status" value="1"/>
</dbReference>
<feature type="compositionally biased region" description="Low complexity" evidence="8">
    <location>
        <begin position="445"/>
        <end position="455"/>
    </location>
</feature>
<evidence type="ECO:0000256" key="3">
    <source>
        <dbReference type="ARBA" id="ARBA00022801"/>
    </source>
</evidence>
<evidence type="ECO:0000256" key="9">
    <source>
        <dbReference type="SAM" id="Phobius"/>
    </source>
</evidence>
<organism evidence="11 12">
    <name type="scientific">Gonapodya prolifera (strain JEL478)</name>
    <name type="common">Monoblepharis prolifera</name>
    <dbReference type="NCBI Taxonomy" id="1344416"/>
    <lineage>
        <taxon>Eukaryota</taxon>
        <taxon>Fungi</taxon>
        <taxon>Fungi incertae sedis</taxon>
        <taxon>Chytridiomycota</taxon>
        <taxon>Chytridiomycota incertae sedis</taxon>
        <taxon>Monoblepharidomycetes</taxon>
        <taxon>Monoblepharidales</taxon>
        <taxon>Gonapodyaceae</taxon>
        <taxon>Gonapodya</taxon>
    </lineage>
</organism>
<evidence type="ECO:0000256" key="5">
    <source>
        <dbReference type="ARBA" id="ARBA00022989"/>
    </source>
</evidence>
<keyword evidence="5 9" id="KW-1133">Transmembrane helix</keyword>
<feature type="region of interest" description="Disordered" evidence="8">
    <location>
        <begin position="445"/>
        <end position="479"/>
    </location>
</feature>
<evidence type="ECO:0000256" key="7">
    <source>
        <dbReference type="ARBA" id="ARBA00038324"/>
    </source>
</evidence>
<evidence type="ECO:0000256" key="4">
    <source>
        <dbReference type="ARBA" id="ARBA00022824"/>
    </source>
</evidence>
<feature type="transmembrane region" description="Helical" evidence="9">
    <location>
        <begin position="222"/>
        <end position="239"/>
    </location>
</feature>
<dbReference type="Gene3D" id="1.20.144.10">
    <property type="entry name" value="Phosphatidic acid phosphatase type 2/haloperoxidase"/>
    <property type="match status" value="1"/>
</dbReference>
<feature type="transmembrane region" description="Helical" evidence="9">
    <location>
        <begin position="346"/>
        <end position="364"/>
    </location>
</feature>
<feature type="transmembrane region" description="Helical" evidence="9">
    <location>
        <begin position="101"/>
        <end position="124"/>
    </location>
</feature>
<feature type="transmembrane region" description="Helical" evidence="9">
    <location>
        <begin position="277"/>
        <end position="296"/>
    </location>
</feature>
<dbReference type="SMART" id="SM00014">
    <property type="entry name" value="acidPPc"/>
    <property type="match status" value="1"/>
</dbReference>
<evidence type="ECO:0000313" key="11">
    <source>
        <dbReference type="EMBL" id="KXS18722.1"/>
    </source>
</evidence>
<evidence type="ECO:0000313" key="12">
    <source>
        <dbReference type="Proteomes" id="UP000070544"/>
    </source>
</evidence>
<dbReference type="GO" id="GO:0042392">
    <property type="term" value="F:sphingosine-1-phosphate phosphatase activity"/>
    <property type="evidence" value="ECO:0007669"/>
    <property type="project" value="TreeGrafter"/>
</dbReference>
<evidence type="ECO:0000256" key="1">
    <source>
        <dbReference type="ARBA" id="ARBA00004477"/>
    </source>
</evidence>
<feature type="transmembrane region" description="Helical" evidence="9">
    <location>
        <begin position="245"/>
        <end position="265"/>
    </location>
</feature>
<dbReference type="Proteomes" id="UP000070544">
    <property type="component" value="Unassembled WGS sequence"/>
</dbReference>
<dbReference type="AlphaFoldDB" id="A0A139APR8"/>
<keyword evidence="4" id="KW-0256">Endoplasmic reticulum</keyword>
<name>A0A139APR8_GONPJ</name>
<feature type="transmembrane region" description="Helical" evidence="9">
    <location>
        <begin position="496"/>
        <end position="514"/>
    </location>
</feature>
<feature type="transmembrane region" description="Helical" evidence="9">
    <location>
        <begin position="151"/>
        <end position="174"/>
    </location>
</feature>
<accession>A0A139APR8</accession>
<keyword evidence="3" id="KW-0378">Hydrolase</keyword>
<evidence type="ECO:0000256" key="8">
    <source>
        <dbReference type="SAM" id="MobiDB-lite"/>
    </source>
</evidence>
<dbReference type="OrthoDB" id="301434at2759"/>
<proteinExistence type="inferred from homology"/>